<sequence length="198" mass="23104">MILKNQMLTKLNGMHIIWKFQKNYVLCKKGRKQMKNIDIEEYKDKLLAYYGDEYALRNTRKRMLRGSIWLLGFSAIFTIIFSFFFALLGGMSHFLFFTLCLSTMTVFPCVIGTVVNFFFIVLEEVGFGLAVAAEIIFVFAYHFCHSTEIALIIAILLLIILCQYFSKQEFEKRVANARYELSQHGINVEIINNRVIFK</sequence>
<feature type="transmembrane region" description="Helical" evidence="1">
    <location>
        <begin position="149"/>
        <end position="166"/>
    </location>
</feature>
<evidence type="ECO:0000313" key="2">
    <source>
        <dbReference type="EMBL" id="DAE26917.1"/>
    </source>
</evidence>
<evidence type="ECO:0000256" key="1">
    <source>
        <dbReference type="SAM" id="Phobius"/>
    </source>
</evidence>
<protein>
    <submittedName>
        <fullName evidence="2">Uncharacterized protein</fullName>
    </submittedName>
</protein>
<feature type="transmembrane region" description="Helical" evidence="1">
    <location>
        <begin position="125"/>
        <end position="143"/>
    </location>
</feature>
<dbReference type="EMBL" id="BK015824">
    <property type="protein sequence ID" value="DAE26917.1"/>
    <property type="molecule type" value="Genomic_DNA"/>
</dbReference>
<keyword evidence="1" id="KW-1133">Transmembrane helix</keyword>
<feature type="transmembrane region" description="Helical" evidence="1">
    <location>
        <begin position="67"/>
        <end position="88"/>
    </location>
</feature>
<keyword evidence="1" id="KW-0472">Membrane</keyword>
<reference evidence="2" key="1">
    <citation type="journal article" date="2021" name="Proc. Natl. Acad. Sci. U.S.A.">
        <title>A Catalog of Tens of Thousands of Viruses from Human Metagenomes Reveals Hidden Associations with Chronic Diseases.</title>
        <authorList>
            <person name="Tisza M.J."/>
            <person name="Buck C.B."/>
        </authorList>
    </citation>
    <scope>NUCLEOTIDE SEQUENCE</scope>
    <source>
        <strain evidence="2">Ct6Ax4</strain>
    </source>
</reference>
<feature type="transmembrane region" description="Helical" evidence="1">
    <location>
        <begin position="94"/>
        <end position="118"/>
    </location>
</feature>
<proteinExistence type="predicted"/>
<name>A0A8S5R7D6_9VIRU</name>
<keyword evidence="1" id="KW-0812">Transmembrane</keyword>
<accession>A0A8S5R7D6</accession>
<organism evidence="2">
    <name type="scientific">virus sp. ct6Ax4</name>
    <dbReference type="NCBI Taxonomy" id="2826791"/>
    <lineage>
        <taxon>Viruses</taxon>
    </lineage>
</organism>